<protein>
    <recommendedName>
        <fullName evidence="3">Mor transcription activator family</fullName>
    </recommendedName>
</protein>
<organism evidence="1 2">
    <name type="scientific">Cedecea neteri</name>
    <dbReference type="NCBI Taxonomy" id="158822"/>
    <lineage>
        <taxon>Bacteria</taxon>
        <taxon>Pseudomonadati</taxon>
        <taxon>Pseudomonadota</taxon>
        <taxon>Gammaproteobacteria</taxon>
        <taxon>Enterobacterales</taxon>
        <taxon>Enterobacteriaceae</taxon>
        <taxon>Cedecea</taxon>
    </lineage>
</organism>
<dbReference type="EMBL" id="CP023525">
    <property type="protein sequence ID" value="ATF92398.1"/>
    <property type="molecule type" value="Genomic_DNA"/>
</dbReference>
<accession>A0A291DXT3</accession>
<dbReference type="Proteomes" id="UP000217979">
    <property type="component" value="Chromosome"/>
</dbReference>
<gene>
    <name evidence="1" type="ORF">CO704_10020</name>
</gene>
<evidence type="ECO:0008006" key="3">
    <source>
        <dbReference type="Google" id="ProtNLM"/>
    </source>
</evidence>
<name>A0A291DXT3_9ENTR</name>
<evidence type="ECO:0000313" key="2">
    <source>
        <dbReference type="Proteomes" id="UP000217979"/>
    </source>
</evidence>
<dbReference type="RefSeq" id="WP_096753992.1">
    <property type="nucleotide sequence ID" value="NZ_CP023525.1"/>
</dbReference>
<evidence type="ECO:0000313" key="1">
    <source>
        <dbReference type="EMBL" id="ATF92398.1"/>
    </source>
</evidence>
<proteinExistence type="predicted"/>
<reference evidence="1 2" key="1">
    <citation type="submission" date="2017-09" db="EMBL/GenBank/DDBJ databases">
        <title>FDA dAtabase for Regulatory Grade micrObial Sequences (FDA-ARGOS): Supporting development and validation of Infectious Disease Dx tests.</title>
        <authorList>
            <person name="Minogue T."/>
            <person name="Wolcott M."/>
            <person name="Wasieloski L."/>
            <person name="Aguilar W."/>
            <person name="Moore D."/>
            <person name="Tallon L."/>
            <person name="Sadzewicz L."/>
            <person name="Ott S."/>
            <person name="Zhao X."/>
            <person name="Nagaraj S."/>
            <person name="Vavikolanu K."/>
            <person name="Aluvathingal J."/>
            <person name="Nadendla S."/>
            <person name="Sichtig H."/>
        </authorList>
    </citation>
    <scope>NUCLEOTIDE SEQUENCE [LARGE SCALE GENOMIC DNA]</scope>
    <source>
        <strain evidence="1 2">FDAARGOS_392</strain>
    </source>
</reference>
<dbReference type="AlphaFoldDB" id="A0A291DXT3"/>
<sequence>MRELNLESHEDLLPETARQIARLIGFPAMQQLVERFGGASFPIGRNLRCTGDRRLAMLRETIGEENTLKLIRHFGGDNSLNIPRCAAALREYRNQCFLAEVDELAHQGESLRMALILLGPKYGIANTRAWELLSRRRTPPPSSTPQPSLF</sequence>